<dbReference type="EMBL" id="CP001699">
    <property type="protein sequence ID" value="ACU64123.1"/>
    <property type="molecule type" value="Genomic_DNA"/>
</dbReference>
<evidence type="ECO:0000313" key="2">
    <source>
        <dbReference type="EMBL" id="ACU64123.1"/>
    </source>
</evidence>
<keyword evidence="1" id="KW-0732">Signal</keyword>
<protein>
    <recommendedName>
        <fullName evidence="4">Lipoprotein</fullName>
    </recommendedName>
</protein>
<dbReference type="AlphaFoldDB" id="A0A979GBW0"/>
<dbReference type="RefSeq" id="WP_012794286.1">
    <property type="nucleotide sequence ID" value="NC_013132.1"/>
</dbReference>
<organism evidence="2 3">
    <name type="scientific">Chitinophaga pinensis (strain ATCC 43595 / DSM 2588 / LMG 13176 / NBRC 15968 / NCIMB 11800 / UQM 2034)</name>
    <dbReference type="NCBI Taxonomy" id="485918"/>
    <lineage>
        <taxon>Bacteria</taxon>
        <taxon>Pseudomonadati</taxon>
        <taxon>Bacteroidota</taxon>
        <taxon>Chitinophagia</taxon>
        <taxon>Chitinophagales</taxon>
        <taxon>Chitinophagaceae</taxon>
        <taxon>Chitinophaga</taxon>
    </lineage>
</organism>
<accession>A0A979GBW0</accession>
<dbReference type="Proteomes" id="UP000002215">
    <property type="component" value="Chromosome"/>
</dbReference>
<name>A0A979GBW0_CHIPD</name>
<reference evidence="2 3" key="2">
    <citation type="journal article" date="2010" name="Stand. Genomic Sci.">
        <title>Complete genome sequence of Chitinophaga pinensis type strain (UQM 2034).</title>
        <authorList>
            <person name="Glavina Del Rio T."/>
            <person name="Abt B."/>
            <person name="Spring S."/>
            <person name="Lapidus A."/>
            <person name="Nolan M."/>
            <person name="Tice H."/>
            <person name="Copeland A."/>
            <person name="Cheng J.F."/>
            <person name="Chen F."/>
            <person name="Bruce D."/>
            <person name="Goodwin L."/>
            <person name="Pitluck S."/>
            <person name="Ivanova N."/>
            <person name="Mavromatis K."/>
            <person name="Mikhailova N."/>
            <person name="Pati A."/>
            <person name="Chen A."/>
            <person name="Palaniappan K."/>
            <person name="Land M."/>
            <person name="Hauser L."/>
            <person name="Chang Y.J."/>
            <person name="Jeffries C.D."/>
            <person name="Chain P."/>
            <person name="Saunders E."/>
            <person name="Detter J.C."/>
            <person name="Brettin T."/>
            <person name="Rohde M."/>
            <person name="Goker M."/>
            <person name="Bristow J."/>
            <person name="Eisen J.A."/>
            <person name="Markowitz V."/>
            <person name="Hugenholtz P."/>
            <person name="Kyrpides N.C."/>
            <person name="Klenk H.P."/>
            <person name="Lucas S."/>
        </authorList>
    </citation>
    <scope>NUCLEOTIDE SEQUENCE [LARGE SCALE GENOMIC DNA]</scope>
    <source>
        <strain evidence="3">ATCC 43595 / DSM 2588 / LMG 13176 / NBRC 15968 / NCIMB 11800 / UQM 2034</strain>
    </source>
</reference>
<reference evidence="3" key="1">
    <citation type="submission" date="2009-08" db="EMBL/GenBank/DDBJ databases">
        <title>The complete genome of Chitinophaga pinensis DSM 2588.</title>
        <authorList>
            <consortium name="US DOE Joint Genome Institute (JGI-PGF)"/>
            <person name="Lucas S."/>
            <person name="Copeland A."/>
            <person name="Lapidus A."/>
            <person name="Glavina del Rio T."/>
            <person name="Dalin E."/>
            <person name="Tice H."/>
            <person name="Bruce D."/>
            <person name="Goodwin L."/>
            <person name="Pitluck S."/>
            <person name="Kyrpides N."/>
            <person name="Mavromatis K."/>
            <person name="Ivanova N."/>
            <person name="Mikhailova N."/>
            <person name="Sims D."/>
            <person name="Meinche L."/>
            <person name="Brettin T."/>
            <person name="Detter J.C."/>
            <person name="Han C."/>
            <person name="Larimer F."/>
            <person name="Land M."/>
            <person name="Hauser L."/>
            <person name="Markowitz V."/>
            <person name="Cheng J.-F."/>
            <person name="Hugenholtz P."/>
            <person name="Woyke T."/>
            <person name="Wu D."/>
            <person name="Spring S."/>
            <person name="Klenk H.-P."/>
            <person name="Eisen J.A."/>
        </authorList>
    </citation>
    <scope>NUCLEOTIDE SEQUENCE [LARGE SCALE GENOMIC DNA]</scope>
    <source>
        <strain evidence="3">ATCC 43595 / DSM 2588 / LMG 13176 / NBRC 15968 / NCIMB 11800 / UQM 2034</strain>
    </source>
</reference>
<evidence type="ECO:0000313" key="3">
    <source>
        <dbReference type="Proteomes" id="UP000002215"/>
    </source>
</evidence>
<dbReference type="OrthoDB" id="655357at2"/>
<evidence type="ECO:0008006" key="4">
    <source>
        <dbReference type="Google" id="ProtNLM"/>
    </source>
</evidence>
<evidence type="ECO:0000256" key="1">
    <source>
        <dbReference type="SAM" id="SignalP"/>
    </source>
</evidence>
<dbReference type="PROSITE" id="PS51257">
    <property type="entry name" value="PROKAR_LIPOPROTEIN"/>
    <property type="match status" value="1"/>
</dbReference>
<feature type="chain" id="PRO_5037823630" description="Lipoprotein" evidence="1">
    <location>
        <begin position="21"/>
        <end position="185"/>
    </location>
</feature>
<proteinExistence type="predicted"/>
<gene>
    <name evidence="2" type="ordered locus">Cpin_6722</name>
</gene>
<sequence>MPKKITTLFLLIGSIACIYACTDKKSARKATEDPSQLNGDKTYVNPADGKAYEGDWKAYSPDQGVKKSAGPNSLKQVILLTVQAKVQQRIELDTLAGYIRKSENLVLDQLTGIKDTGEVLIQFTLLPRKRPDIRLSYKGKLNENMLNQIRLKVNESSSWFRTIKDSCVYQMYFLVNEQNEYGQKK</sequence>
<feature type="signal peptide" evidence="1">
    <location>
        <begin position="1"/>
        <end position="20"/>
    </location>
</feature>
<dbReference type="KEGG" id="cpi:Cpin_6722"/>